<dbReference type="SUPFAM" id="SSF141868">
    <property type="entry name" value="EAL domain-like"/>
    <property type="match status" value="1"/>
</dbReference>
<sequence>MSHSIPSAQQEAERLDALRKLELLDTPPSEAFDRITRMAAQLFDLPVAAVSLTDADRQWFKSRVGVEHASIPRERAPCARVTESGGLLVVPDLKRDACFHDSHLASTGVRFYAGAPLLTRDGYCLGAMCVLGPEPRQITEAERKGLSDLASMVMAQIELQHAFGRIDPMSGLPNRSQFIEDLADLANERAPGETRLAAMVNLVTPEQLSDALRALGAAYLDEIVGEAVRMLRAAIGPGRKLYHVAATQFVFLAEPGADVNRFCDWLGCWLDMRAGAMTSRFVTTATIGVAPFTVARSDPHDVLRDMHSAAHDALDGARRVRVFSAEQNAVFLRRFYLANEFGAALESEGQLRLVFQPKVELATGRCTGAEALLRWDHPVLGAVSPGEFFPVIEQTSLARATTRWVLARALRQLAAWRAAGLTLQMAVNVSAVNLLEMDFCAHVTEQLRLHGLPPEALALEITESALMKNRVLAMQTLHSLAAAGVHLAIDDFGTGYSSLAYLQSLPARVVKIDQSFVRDVDTDSHKRALVSTMIKLSHDLGHQVVAEGVETAAVAGYLREAGCDQVQGYLYARPLAAADFERWICAKWTLPRVRAARPAVDMVELSCA</sequence>
<dbReference type="SMART" id="SM00065">
    <property type="entry name" value="GAF"/>
    <property type="match status" value="1"/>
</dbReference>
<evidence type="ECO:0000313" key="2">
    <source>
        <dbReference type="EMBL" id="MFC3459935.1"/>
    </source>
</evidence>
<dbReference type="InterPro" id="IPR001633">
    <property type="entry name" value="EAL_dom"/>
</dbReference>
<gene>
    <name evidence="2" type="ORF">ACFOPH_16995</name>
</gene>
<protein>
    <submittedName>
        <fullName evidence="2">Bifunctional diguanylate cyclase/phosphodiesterase</fullName>
    </submittedName>
</protein>
<dbReference type="InterPro" id="IPR035919">
    <property type="entry name" value="EAL_sf"/>
</dbReference>
<accession>A0ABV7PL21</accession>
<dbReference type="PANTHER" id="PTHR33121">
    <property type="entry name" value="CYCLIC DI-GMP PHOSPHODIESTERASE PDEF"/>
    <property type="match status" value="1"/>
</dbReference>
<name>A0ABV7PL21_9BURK</name>
<dbReference type="Pfam" id="PF00563">
    <property type="entry name" value="EAL"/>
    <property type="match status" value="1"/>
</dbReference>
<dbReference type="InterPro" id="IPR043128">
    <property type="entry name" value="Rev_trsase/Diguanyl_cyclase"/>
</dbReference>
<dbReference type="InterPro" id="IPR050706">
    <property type="entry name" value="Cyclic-di-GMP_PDE-like"/>
</dbReference>
<dbReference type="CDD" id="cd01948">
    <property type="entry name" value="EAL"/>
    <property type="match status" value="1"/>
</dbReference>
<dbReference type="Pfam" id="PF01590">
    <property type="entry name" value="GAF"/>
    <property type="match status" value="1"/>
</dbReference>
<evidence type="ECO:0000259" key="1">
    <source>
        <dbReference type="PROSITE" id="PS50883"/>
    </source>
</evidence>
<keyword evidence="3" id="KW-1185">Reference proteome</keyword>
<dbReference type="Gene3D" id="3.30.70.270">
    <property type="match status" value="1"/>
</dbReference>
<dbReference type="InterPro" id="IPR003018">
    <property type="entry name" value="GAF"/>
</dbReference>
<feature type="domain" description="EAL" evidence="1">
    <location>
        <begin position="334"/>
        <end position="588"/>
    </location>
</feature>
<dbReference type="PROSITE" id="PS50883">
    <property type="entry name" value="EAL"/>
    <property type="match status" value="1"/>
</dbReference>
<proteinExistence type="predicted"/>
<dbReference type="Gene3D" id="3.20.20.450">
    <property type="entry name" value="EAL domain"/>
    <property type="match status" value="1"/>
</dbReference>
<comment type="caution">
    <text evidence="2">The sequence shown here is derived from an EMBL/GenBank/DDBJ whole genome shotgun (WGS) entry which is preliminary data.</text>
</comment>
<dbReference type="SMART" id="SM00052">
    <property type="entry name" value="EAL"/>
    <property type="match status" value="1"/>
</dbReference>
<organism evidence="2 3">
    <name type="scientific">Massilia haematophila</name>
    <dbReference type="NCBI Taxonomy" id="457923"/>
    <lineage>
        <taxon>Bacteria</taxon>
        <taxon>Pseudomonadati</taxon>
        <taxon>Pseudomonadota</taxon>
        <taxon>Betaproteobacteria</taxon>
        <taxon>Burkholderiales</taxon>
        <taxon>Oxalobacteraceae</taxon>
        <taxon>Telluria group</taxon>
        <taxon>Massilia</taxon>
    </lineage>
</organism>
<reference evidence="3" key="1">
    <citation type="journal article" date="2019" name="Int. J. Syst. Evol. Microbiol.">
        <title>The Global Catalogue of Microorganisms (GCM) 10K type strain sequencing project: providing services to taxonomists for standard genome sequencing and annotation.</title>
        <authorList>
            <consortium name="The Broad Institute Genomics Platform"/>
            <consortium name="The Broad Institute Genome Sequencing Center for Infectious Disease"/>
            <person name="Wu L."/>
            <person name="Ma J."/>
        </authorList>
    </citation>
    <scope>NUCLEOTIDE SEQUENCE [LARGE SCALE GENOMIC DNA]</scope>
    <source>
        <strain evidence="3">CCM 7480</strain>
    </source>
</reference>
<dbReference type="RefSeq" id="WP_379736567.1">
    <property type="nucleotide sequence ID" value="NZ_JBHRVV010000001.1"/>
</dbReference>
<dbReference type="InterPro" id="IPR029016">
    <property type="entry name" value="GAF-like_dom_sf"/>
</dbReference>
<dbReference type="SUPFAM" id="SSF55781">
    <property type="entry name" value="GAF domain-like"/>
    <property type="match status" value="1"/>
</dbReference>
<dbReference type="Gene3D" id="3.30.450.40">
    <property type="match status" value="1"/>
</dbReference>
<dbReference type="EMBL" id="JBHRVV010000001">
    <property type="protein sequence ID" value="MFC3459935.1"/>
    <property type="molecule type" value="Genomic_DNA"/>
</dbReference>
<evidence type="ECO:0000313" key="3">
    <source>
        <dbReference type="Proteomes" id="UP001595665"/>
    </source>
</evidence>
<dbReference type="Proteomes" id="UP001595665">
    <property type="component" value="Unassembled WGS sequence"/>
</dbReference>
<dbReference type="PANTHER" id="PTHR33121:SF19">
    <property type="entry name" value="CYCLIC DI-GMP PHOSPHODIESTERASE PA2567"/>
    <property type="match status" value="1"/>
</dbReference>